<dbReference type="InterPro" id="IPR011711">
    <property type="entry name" value="GntR_C"/>
</dbReference>
<dbReference type="Gene3D" id="1.10.10.10">
    <property type="entry name" value="Winged helix-like DNA-binding domain superfamily/Winged helix DNA-binding domain"/>
    <property type="match status" value="1"/>
</dbReference>
<keyword evidence="2" id="KW-0238">DNA-binding</keyword>
<protein>
    <submittedName>
        <fullName evidence="5">GntR family transcriptional regulator</fullName>
    </submittedName>
</protein>
<dbReference type="InterPro" id="IPR036388">
    <property type="entry name" value="WH-like_DNA-bd_sf"/>
</dbReference>
<dbReference type="SMART" id="SM00345">
    <property type="entry name" value="HTH_GNTR"/>
    <property type="match status" value="1"/>
</dbReference>
<evidence type="ECO:0000313" key="6">
    <source>
        <dbReference type="Proteomes" id="UP000639051"/>
    </source>
</evidence>
<dbReference type="PROSITE" id="PS50949">
    <property type="entry name" value="HTH_GNTR"/>
    <property type="match status" value="1"/>
</dbReference>
<dbReference type="PANTHER" id="PTHR43537:SF45">
    <property type="entry name" value="GNTR FAMILY REGULATORY PROTEIN"/>
    <property type="match status" value="1"/>
</dbReference>
<dbReference type="Pfam" id="PF00392">
    <property type="entry name" value="GntR"/>
    <property type="match status" value="1"/>
</dbReference>
<dbReference type="Pfam" id="PF07729">
    <property type="entry name" value="FCD"/>
    <property type="match status" value="1"/>
</dbReference>
<dbReference type="CDD" id="cd07377">
    <property type="entry name" value="WHTH_GntR"/>
    <property type="match status" value="1"/>
</dbReference>
<name>A0ABS1JX67_9MICC</name>
<keyword evidence="3" id="KW-0804">Transcription</keyword>
<dbReference type="InterPro" id="IPR000524">
    <property type="entry name" value="Tscrpt_reg_HTH_GntR"/>
</dbReference>
<dbReference type="SMART" id="SM00895">
    <property type="entry name" value="FCD"/>
    <property type="match status" value="1"/>
</dbReference>
<dbReference type="Gene3D" id="1.20.120.530">
    <property type="entry name" value="GntR ligand-binding domain-like"/>
    <property type="match status" value="1"/>
</dbReference>
<keyword evidence="1" id="KW-0805">Transcription regulation</keyword>
<evidence type="ECO:0000259" key="4">
    <source>
        <dbReference type="PROSITE" id="PS50949"/>
    </source>
</evidence>
<dbReference type="PANTHER" id="PTHR43537">
    <property type="entry name" value="TRANSCRIPTIONAL REGULATOR, GNTR FAMILY"/>
    <property type="match status" value="1"/>
</dbReference>
<dbReference type="EMBL" id="JAERRC010000001">
    <property type="protein sequence ID" value="MBL0703921.1"/>
    <property type="molecule type" value="Genomic_DNA"/>
</dbReference>
<feature type="domain" description="HTH gntR-type" evidence="4">
    <location>
        <begin position="20"/>
        <end position="87"/>
    </location>
</feature>
<accession>A0ABS1JX67</accession>
<dbReference type="SUPFAM" id="SSF48008">
    <property type="entry name" value="GntR ligand-binding domain-like"/>
    <property type="match status" value="1"/>
</dbReference>
<dbReference type="RefSeq" id="WP_189694859.1">
    <property type="nucleotide sequence ID" value="NZ_BNCM01000014.1"/>
</dbReference>
<evidence type="ECO:0000313" key="5">
    <source>
        <dbReference type="EMBL" id="MBL0703921.1"/>
    </source>
</evidence>
<dbReference type="InterPro" id="IPR036390">
    <property type="entry name" value="WH_DNA-bd_sf"/>
</dbReference>
<proteinExistence type="predicted"/>
<organism evidence="5 6">
    <name type="scientific">Sinomonas cellulolyticus</name>
    <dbReference type="NCBI Taxonomy" id="2801916"/>
    <lineage>
        <taxon>Bacteria</taxon>
        <taxon>Bacillati</taxon>
        <taxon>Actinomycetota</taxon>
        <taxon>Actinomycetes</taxon>
        <taxon>Micrococcales</taxon>
        <taxon>Micrococcaceae</taxon>
        <taxon>Sinomonas</taxon>
    </lineage>
</organism>
<sequence>MTTEGVLASLRTAAGRSRHAETGQWVAAQLRQAIADGRLAPGAKLAEEELREALGVSRNTLREAFATLSTERVVTRIPNRGVFVSHPTPEDIREIYRVRRLLEPAAILWAPQHPIGQLTAIVRRAREAAEAGDVAAMAGANQDFHRALVGAAGSERLDTLMEQVLAEMRLVFATMGADPRFHAPYVEENARILALLEAGKAAEGAESMAHYLDRAEHQLLTALTPA</sequence>
<gene>
    <name evidence="5" type="ORF">JJE72_00185</name>
</gene>
<evidence type="ECO:0000256" key="2">
    <source>
        <dbReference type="ARBA" id="ARBA00023125"/>
    </source>
</evidence>
<reference evidence="5 6" key="1">
    <citation type="submission" date="2021-01" db="EMBL/GenBank/DDBJ databases">
        <title>Genome public.</title>
        <authorList>
            <person name="Liu C."/>
            <person name="Sun Q."/>
        </authorList>
    </citation>
    <scope>NUCLEOTIDE SEQUENCE [LARGE SCALE GENOMIC DNA]</scope>
    <source>
        <strain evidence="5 6">JC656</strain>
    </source>
</reference>
<dbReference type="SUPFAM" id="SSF46785">
    <property type="entry name" value="Winged helix' DNA-binding domain"/>
    <property type="match status" value="1"/>
</dbReference>
<evidence type="ECO:0000256" key="1">
    <source>
        <dbReference type="ARBA" id="ARBA00023015"/>
    </source>
</evidence>
<evidence type="ECO:0000256" key="3">
    <source>
        <dbReference type="ARBA" id="ARBA00023163"/>
    </source>
</evidence>
<dbReference type="Proteomes" id="UP000639051">
    <property type="component" value="Unassembled WGS sequence"/>
</dbReference>
<comment type="caution">
    <text evidence="5">The sequence shown here is derived from an EMBL/GenBank/DDBJ whole genome shotgun (WGS) entry which is preliminary data.</text>
</comment>
<dbReference type="InterPro" id="IPR008920">
    <property type="entry name" value="TF_FadR/GntR_C"/>
</dbReference>
<keyword evidence="6" id="KW-1185">Reference proteome</keyword>